<sequence length="209" mass="22800">MLNAASGTYLGGVCQDAKKNFWRITFLAVLLVAIAIGSMMIFRALNLEGLGQYGYTGAFLLGFSVNVTLFLPPVFFGATFPPLLELTNQLNLVLVASAYACGGTIGELSGYAVGMESSKLLRILGFFGIQRRRKQQKSRPPGKIERLLVQSGLWIVFLAITPIPPFDMTGIIAGGMRYPVWKFLLACFVGRTGKYLFLLTVGGLAWNVF</sequence>
<dbReference type="InterPro" id="IPR051311">
    <property type="entry name" value="DedA_domain"/>
</dbReference>
<dbReference type="STRING" id="1802448.A2672_02700"/>
<protein>
    <recommendedName>
        <fullName evidence="2">VTT domain-containing protein</fullName>
    </recommendedName>
</protein>
<dbReference type="Proteomes" id="UP000178065">
    <property type="component" value="Unassembled WGS sequence"/>
</dbReference>
<dbReference type="PANTHER" id="PTHR42709">
    <property type="entry name" value="ALKALINE PHOSPHATASE LIKE PROTEIN"/>
    <property type="match status" value="1"/>
</dbReference>
<feature type="transmembrane region" description="Helical" evidence="1">
    <location>
        <begin position="54"/>
        <end position="80"/>
    </location>
</feature>
<keyword evidence="1" id="KW-1133">Transmembrane helix</keyword>
<dbReference type="Pfam" id="PF09335">
    <property type="entry name" value="VTT_dom"/>
    <property type="match status" value="1"/>
</dbReference>
<dbReference type="EMBL" id="MHTT01000010">
    <property type="protein sequence ID" value="OHA65853.1"/>
    <property type="molecule type" value="Genomic_DNA"/>
</dbReference>
<proteinExistence type="predicted"/>
<accession>A0A1G2QZA3</accession>
<evidence type="ECO:0000259" key="2">
    <source>
        <dbReference type="Pfam" id="PF09335"/>
    </source>
</evidence>
<dbReference type="GO" id="GO:0005886">
    <property type="term" value="C:plasma membrane"/>
    <property type="evidence" value="ECO:0007669"/>
    <property type="project" value="TreeGrafter"/>
</dbReference>
<dbReference type="InterPro" id="IPR032816">
    <property type="entry name" value="VTT_dom"/>
</dbReference>
<dbReference type="PANTHER" id="PTHR42709:SF11">
    <property type="entry name" value="DEDA FAMILY PROTEIN"/>
    <property type="match status" value="1"/>
</dbReference>
<gene>
    <name evidence="3" type="ORF">A2672_02700</name>
</gene>
<name>A0A1G2QZA3_9BACT</name>
<dbReference type="AlphaFoldDB" id="A0A1G2QZA3"/>
<organism evidence="3 4">
    <name type="scientific">Candidatus Wildermuthbacteria bacterium RIFCSPHIGHO2_01_FULL_49_22b</name>
    <dbReference type="NCBI Taxonomy" id="1802448"/>
    <lineage>
        <taxon>Bacteria</taxon>
        <taxon>Candidatus Wildermuthiibacteriota</taxon>
    </lineage>
</organism>
<feature type="transmembrane region" description="Helical" evidence="1">
    <location>
        <begin position="183"/>
        <end position="206"/>
    </location>
</feature>
<evidence type="ECO:0000256" key="1">
    <source>
        <dbReference type="SAM" id="Phobius"/>
    </source>
</evidence>
<keyword evidence="1" id="KW-0812">Transmembrane</keyword>
<feature type="transmembrane region" description="Helical" evidence="1">
    <location>
        <begin position="92"/>
        <end position="113"/>
    </location>
</feature>
<feature type="transmembrane region" description="Helical" evidence="1">
    <location>
        <begin position="20"/>
        <end position="42"/>
    </location>
</feature>
<comment type="caution">
    <text evidence="3">The sequence shown here is derived from an EMBL/GenBank/DDBJ whole genome shotgun (WGS) entry which is preliminary data.</text>
</comment>
<keyword evidence="1" id="KW-0472">Membrane</keyword>
<evidence type="ECO:0000313" key="4">
    <source>
        <dbReference type="Proteomes" id="UP000178065"/>
    </source>
</evidence>
<feature type="domain" description="VTT" evidence="2">
    <location>
        <begin position="91"/>
        <end position="202"/>
    </location>
</feature>
<evidence type="ECO:0000313" key="3">
    <source>
        <dbReference type="EMBL" id="OHA65853.1"/>
    </source>
</evidence>
<reference evidence="3 4" key="1">
    <citation type="journal article" date="2016" name="Nat. Commun.">
        <title>Thousands of microbial genomes shed light on interconnected biogeochemical processes in an aquifer system.</title>
        <authorList>
            <person name="Anantharaman K."/>
            <person name="Brown C.T."/>
            <person name="Hug L.A."/>
            <person name="Sharon I."/>
            <person name="Castelle C.J."/>
            <person name="Probst A.J."/>
            <person name="Thomas B.C."/>
            <person name="Singh A."/>
            <person name="Wilkins M.J."/>
            <person name="Karaoz U."/>
            <person name="Brodie E.L."/>
            <person name="Williams K.H."/>
            <person name="Hubbard S.S."/>
            <person name="Banfield J.F."/>
        </authorList>
    </citation>
    <scope>NUCLEOTIDE SEQUENCE [LARGE SCALE GENOMIC DNA]</scope>
</reference>